<evidence type="ECO:0000256" key="2">
    <source>
        <dbReference type="ARBA" id="ARBA00023125"/>
    </source>
</evidence>
<dbReference type="GO" id="GO:0000976">
    <property type="term" value="F:transcription cis-regulatory region binding"/>
    <property type="evidence" value="ECO:0007669"/>
    <property type="project" value="TreeGrafter"/>
</dbReference>
<evidence type="ECO:0000256" key="3">
    <source>
        <dbReference type="ARBA" id="ARBA00023163"/>
    </source>
</evidence>
<comment type="caution">
    <text evidence="7">The sequence shown here is derived from an EMBL/GenBank/DDBJ whole genome shotgun (WGS) entry which is preliminary data.</text>
</comment>
<dbReference type="SUPFAM" id="SSF46689">
    <property type="entry name" value="Homeodomain-like"/>
    <property type="match status" value="1"/>
</dbReference>
<dbReference type="InterPro" id="IPR009057">
    <property type="entry name" value="Homeodomain-like_sf"/>
</dbReference>
<dbReference type="PROSITE" id="PS50977">
    <property type="entry name" value="HTH_TETR_2"/>
    <property type="match status" value="1"/>
</dbReference>
<dbReference type="Gene3D" id="1.10.357.10">
    <property type="entry name" value="Tetracycline Repressor, domain 2"/>
    <property type="match status" value="1"/>
</dbReference>
<sequence>MVQQERAARTRRAVLEAAAVVFAEHGYTAATVADILKTAGVTKGALYFHFDSKEALARGVLDRQTDQLLPAQAIKLQEMVDLAMAVAHRLVHEPLLRAGARLSADPIGRRHYGSAWPLWVGMVTQILTEAHQRGETLAHVVPGEVAEMVVSSFNGVQLYAQLETGLGDVERRVSVLLQHLLPSIAAPPVLMRLDVAPDRGARVLLEAAGVPGPGVPEAPAEGPAGAGKVPHALRTRDAGSERVWEARPAHTGSAAV</sequence>
<dbReference type="NCBIfam" id="NF041196">
    <property type="entry name" value="ScbR_bind_reg"/>
    <property type="match status" value="1"/>
</dbReference>
<evidence type="ECO:0000259" key="6">
    <source>
        <dbReference type="PROSITE" id="PS50977"/>
    </source>
</evidence>
<dbReference type="InterPro" id="IPR036271">
    <property type="entry name" value="Tet_transcr_reg_TetR-rel_C_sf"/>
</dbReference>
<dbReference type="PRINTS" id="PR00455">
    <property type="entry name" value="HTHTETR"/>
</dbReference>
<organism evidence="7 8">
    <name type="scientific">Streptomyces fructofermentans</name>
    <dbReference type="NCBI Taxonomy" id="152141"/>
    <lineage>
        <taxon>Bacteria</taxon>
        <taxon>Bacillati</taxon>
        <taxon>Actinomycetota</taxon>
        <taxon>Actinomycetes</taxon>
        <taxon>Kitasatosporales</taxon>
        <taxon>Streptomycetaceae</taxon>
        <taxon>Streptomyces</taxon>
    </lineage>
</organism>
<proteinExistence type="predicted"/>
<dbReference type="RefSeq" id="WP_190038485.1">
    <property type="nucleotide sequence ID" value="NZ_BMWD01000024.1"/>
</dbReference>
<dbReference type="InterPro" id="IPR050109">
    <property type="entry name" value="HTH-type_TetR-like_transc_reg"/>
</dbReference>
<dbReference type="PANTHER" id="PTHR30055:SF234">
    <property type="entry name" value="HTH-TYPE TRANSCRIPTIONAL REGULATOR BETI"/>
    <property type="match status" value="1"/>
</dbReference>
<gene>
    <name evidence="7" type="ORF">GCM10010515_57270</name>
</gene>
<keyword evidence="8" id="KW-1185">Reference proteome</keyword>
<keyword evidence="1" id="KW-0805">Transcription regulation</keyword>
<feature type="domain" description="HTH tetR-type" evidence="6">
    <location>
        <begin position="8"/>
        <end position="68"/>
    </location>
</feature>
<accession>A0A918NND3</accession>
<evidence type="ECO:0000313" key="7">
    <source>
        <dbReference type="EMBL" id="GGX82316.1"/>
    </source>
</evidence>
<feature type="DNA-binding region" description="H-T-H motif" evidence="4">
    <location>
        <begin position="31"/>
        <end position="50"/>
    </location>
</feature>
<feature type="compositionally biased region" description="Basic and acidic residues" evidence="5">
    <location>
        <begin position="234"/>
        <end position="248"/>
    </location>
</feature>
<feature type="region of interest" description="Disordered" evidence="5">
    <location>
        <begin position="210"/>
        <end position="256"/>
    </location>
</feature>
<protein>
    <submittedName>
        <fullName evidence="7">Gamma-butyrolactone-binding protein</fullName>
    </submittedName>
</protein>
<evidence type="ECO:0000256" key="4">
    <source>
        <dbReference type="PROSITE-ProRule" id="PRU00335"/>
    </source>
</evidence>
<dbReference type="InterPro" id="IPR001647">
    <property type="entry name" value="HTH_TetR"/>
</dbReference>
<dbReference type="PANTHER" id="PTHR30055">
    <property type="entry name" value="HTH-TYPE TRANSCRIPTIONAL REGULATOR RUTR"/>
    <property type="match status" value="1"/>
</dbReference>
<reference evidence="7" key="2">
    <citation type="submission" date="2020-09" db="EMBL/GenBank/DDBJ databases">
        <authorList>
            <person name="Sun Q."/>
            <person name="Ohkuma M."/>
        </authorList>
    </citation>
    <scope>NUCLEOTIDE SEQUENCE</scope>
    <source>
        <strain evidence="7">JCM 4956</strain>
    </source>
</reference>
<dbReference type="SUPFAM" id="SSF48498">
    <property type="entry name" value="Tetracyclin repressor-like, C-terminal domain"/>
    <property type="match status" value="1"/>
</dbReference>
<dbReference type="PROSITE" id="PS01081">
    <property type="entry name" value="HTH_TETR_1"/>
    <property type="match status" value="1"/>
</dbReference>
<evidence type="ECO:0000256" key="1">
    <source>
        <dbReference type="ARBA" id="ARBA00023015"/>
    </source>
</evidence>
<dbReference type="Pfam" id="PF00440">
    <property type="entry name" value="TetR_N"/>
    <property type="match status" value="1"/>
</dbReference>
<feature type="compositionally biased region" description="Low complexity" evidence="5">
    <location>
        <begin position="210"/>
        <end position="230"/>
    </location>
</feature>
<evidence type="ECO:0000256" key="5">
    <source>
        <dbReference type="SAM" id="MobiDB-lite"/>
    </source>
</evidence>
<keyword evidence="2 4" id="KW-0238">DNA-binding</keyword>
<keyword evidence="3" id="KW-0804">Transcription</keyword>
<dbReference type="EMBL" id="BMWD01000024">
    <property type="protein sequence ID" value="GGX82316.1"/>
    <property type="molecule type" value="Genomic_DNA"/>
</dbReference>
<dbReference type="GO" id="GO:0003700">
    <property type="term" value="F:DNA-binding transcription factor activity"/>
    <property type="evidence" value="ECO:0007669"/>
    <property type="project" value="TreeGrafter"/>
</dbReference>
<dbReference type="Proteomes" id="UP000645555">
    <property type="component" value="Unassembled WGS sequence"/>
</dbReference>
<reference evidence="7" key="1">
    <citation type="journal article" date="2014" name="Int. J. Syst. Evol. Microbiol.">
        <title>Complete genome sequence of Corynebacterium casei LMG S-19264T (=DSM 44701T), isolated from a smear-ripened cheese.</title>
        <authorList>
            <consortium name="US DOE Joint Genome Institute (JGI-PGF)"/>
            <person name="Walter F."/>
            <person name="Albersmeier A."/>
            <person name="Kalinowski J."/>
            <person name="Ruckert C."/>
        </authorList>
    </citation>
    <scope>NUCLEOTIDE SEQUENCE</scope>
    <source>
        <strain evidence="7">JCM 4956</strain>
    </source>
</reference>
<dbReference type="InterPro" id="IPR047923">
    <property type="entry name" value="ArpA-like"/>
</dbReference>
<dbReference type="InterPro" id="IPR023772">
    <property type="entry name" value="DNA-bd_HTH_TetR-type_CS"/>
</dbReference>
<evidence type="ECO:0000313" key="8">
    <source>
        <dbReference type="Proteomes" id="UP000645555"/>
    </source>
</evidence>
<name>A0A918NND3_9ACTN</name>
<dbReference type="AlphaFoldDB" id="A0A918NND3"/>